<evidence type="ECO:0000313" key="2">
    <source>
        <dbReference type="EMBL" id="CAH2274423.1"/>
    </source>
</evidence>
<evidence type="ECO:0000313" key="3">
    <source>
        <dbReference type="Proteomes" id="UP001295444"/>
    </source>
</evidence>
<feature type="compositionally biased region" description="Low complexity" evidence="1">
    <location>
        <begin position="9"/>
        <end position="20"/>
    </location>
</feature>
<evidence type="ECO:0000256" key="1">
    <source>
        <dbReference type="SAM" id="MobiDB-lite"/>
    </source>
</evidence>
<protein>
    <submittedName>
        <fullName evidence="2">Uncharacterized protein</fullName>
    </submittedName>
</protein>
<accession>A0AAD1RMB2</accession>
<dbReference type="AlphaFoldDB" id="A0AAD1RMB2"/>
<feature type="region of interest" description="Disordered" evidence="1">
    <location>
        <begin position="1"/>
        <end position="99"/>
    </location>
</feature>
<name>A0AAD1RMB2_PELCU</name>
<feature type="compositionally biased region" description="Basic and acidic residues" evidence="1">
    <location>
        <begin position="90"/>
        <end position="99"/>
    </location>
</feature>
<dbReference type="Proteomes" id="UP001295444">
    <property type="component" value="Chromosome 03"/>
</dbReference>
<dbReference type="EMBL" id="OW240914">
    <property type="protein sequence ID" value="CAH2274423.1"/>
    <property type="molecule type" value="Genomic_DNA"/>
</dbReference>
<feature type="compositionally biased region" description="Polar residues" evidence="1">
    <location>
        <begin position="78"/>
        <end position="89"/>
    </location>
</feature>
<sequence>MDVQPSVSADAKLATAPPAARGLIAKNARKRGLASRAASGGEQSRSPPASPQETKDNSPKMETRGLERQSRAQEDRGPTSSRETAGQDNEATRNRKGEE</sequence>
<proteinExistence type="predicted"/>
<organism evidence="2 3">
    <name type="scientific">Pelobates cultripes</name>
    <name type="common">Western spadefoot toad</name>
    <dbReference type="NCBI Taxonomy" id="61616"/>
    <lineage>
        <taxon>Eukaryota</taxon>
        <taxon>Metazoa</taxon>
        <taxon>Chordata</taxon>
        <taxon>Craniata</taxon>
        <taxon>Vertebrata</taxon>
        <taxon>Euteleostomi</taxon>
        <taxon>Amphibia</taxon>
        <taxon>Batrachia</taxon>
        <taxon>Anura</taxon>
        <taxon>Pelobatoidea</taxon>
        <taxon>Pelobatidae</taxon>
        <taxon>Pelobates</taxon>
    </lineage>
</organism>
<reference evidence="2" key="1">
    <citation type="submission" date="2022-03" db="EMBL/GenBank/DDBJ databases">
        <authorList>
            <person name="Alioto T."/>
            <person name="Alioto T."/>
            <person name="Gomez Garrido J."/>
        </authorList>
    </citation>
    <scope>NUCLEOTIDE SEQUENCE</scope>
</reference>
<feature type="compositionally biased region" description="Basic and acidic residues" evidence="1">
    <location>
        <begin position="53"/>
        <end position="77"/>
    </location>
</feature>
<gene>
    <name evidence="2" type="ORF">PECUL_23A038494</name>
</gene>
<keyword evidence="3" id="KW-1185">Reference proteome</keyword>